<evidence type="ECO:0000256" key="2">
    <source>
        <dbReference type="SAM" id="Phobius"/>
    </source>
</evidence>
<gene>
    <name evidence="3" type="ORF">F7310_06440</name>
</gene>
<dbReference type="Proteomes" id="UP000184222">
    <property type="component" value="Chromosome"/>
</dbReference>
<feature type="transmembrane region" description="Helical" evidence="2">
    <location>
        <begin position="176"/>
        <end position="196"/>
    </location>
</feature>
<keyword evidence="2" id="KW-0812">Transmembrane</keyword>
<accession>A0A1L4BT38</accession>
<dbReference type="EMBL" id="CP016796">
    <property type="protein sequence ID" value="API87016.1"/>
    <property type="molecule type" value="Genomic_DNA"/>
</dbReference>
<feature type="transmembrane region" description="Helical" evidence="2">
    <location>
        <begin position="420"/>
        <end position="444"/>
    </location>
</feature>
<keyword evidence="2" id="KW-1133">Transmembrane helix</keyword>
<feature type="transmembrane region" description="Helical" evidence="2">
    <location>
        <begin position="105"/>
        <end position="125"/>
    </location>
</feature>
<feature type="transmembrane region" description="Helical" evidence="2">
    <location>
        <begin position="277"/>
        <end position="301"/>
    </location>
</feature>
<feature type="transmembrane region" description="Helical" evidence="2">
    <location>
        <begin position="45"/>
        <end position="68"/>
    </location>
</feature>
<keyword evidence="2" id="KW-0472">Membrane</keyword>
<feature type="compositionally biased region" description="Basic and acidic residues" evidence="1">
    <location>
        <begin position="371"/>
        <end position="391"/>
    </location>
</feature>
<feature type="transmembrane region" description="Helical" evidence="2">
    <location>
        <begin position="74"/>
        <end position="93"/>
    </location>
</feature>
<evidence type="ECO:0000256" key="1">
    <source>
        <dbReference type="SAM" id="MobiDB-lite"/>
    </source>
</evidence>
<feature type="transmembrane region" description="Helical" evidence="2">
    <location>
        <begin position="6"/>
        <end position="24"/>
    </location>
</feature>
<organism evidence="3 4">
    <name type="scientific">Francisella uliginis</name>
    <dbReference type="NCBI Taxonomy" id="573570"/>
    <lineage>
        <taxon>Bacteria</taxon>
        <taxon>Pseudomonadati</taxon>
        <taxon>Pseudomonadota</taxon>
        <taxon>Gammaproteobacteria</taxon>
        <taxon>Thiotrichales</taxon>
        <taxon>Francisellaceae</taxon>
        <taxon>Francisella</taxon>
    </lineage>
</organism>
<feature type="transmembrane region" description="Helical" evidence="2">
    <location>
        <begin position="131"/>
        <end position="156"/>
    </location>
</feature>
<dbReference type="AlphaFoldDB" id="A0A1L4BT38"/>
<dbReference type="RefSeq" id="WP_072712644.1">
    <property type="nucleotide sequence ID" value="NZ_CP016796.1"/>
</dbReference>
<sequence length="518" mass="58572">MLTVIFGLVVLGFTLFWYFLIYMLNNKFIHNLLERKQTNKLLIKVSIVVVGYLIVYLLFACLGSTNLADSFRSQSIYAMSLLAMFPLVLMPSIWRRYTNKITVRLFYWFGIIYIIFSGLSSVFYLGSNHSLIYMIVSLLAGLLLFILFVLMIMMLLSDPKIEITNKTLQSNMLLRILSAIALLVLLVGYTLSFLANKSYNTNGIDFDTYLIMINFSSASIFVAFTIVFSSILTCMAKSYNSLKHILYAIIGLLIIGAYFLLAWTYTAGFQGQTLENAYSVLNITTNIISFIVYSYLLIFILNKVSLKISWIVIFFVAFIVLPFTTKYMSATYSQAYIIALAMLIIRNGSKYFNTNVESIDSDQDTILTIDKTNDPSDKNKEDEVKQKDDQHISQQSNSFSDISFDQKDDDLNEEILIRPLLISLAVSVLVWVVTFIIGKIYAFFASGAMLAYCSTLGGAGAVYSGEFKCPGMGDGNGDISLYYQHINSIASLVSLIIAFLSFVFLYYVLYKSFNKKDK</sequence>
<reference evidence="3 4" key="1">
    <citation type="journal article" date="2016" name="Appl. Environ. Microbiol.">
        <title>Whole genome relationships among Francisella bacteria of diverse origin define new species and provide specific regions for detection.</title>
        <authorList>
            <person name="Challacombe J.F."/>
            <person name="Petersen J.M."/>
            <person name="Gallegos-Graves V."/>
            <person name="Hodge D."/>
            <person name="Pillai S."/>
            <person name="Kuske C.R."/>
        </authorList>
    </citation>
    <scope>NUCLEOTIDE SEQUENCE [LARGE SCALE GENOMIC DNA]</scope>
    <source>
        <strain evidence="4">TX07-7310</strain>
    </source>
</reference>
<evidence type="ECO:0000313" key="3">
    <source>
        <dbReference type="EMBL" id="API87016.1"/>
    </source>
</evidence>
<feature type="transmembrane region" description="Helical" evidence="2">
    <location>
        <begin position="208"/>
        <end position="233"/>
    </location>
</feature>
<protein>
    <submittedName>
        <fullName evidence="3">Uncharacterized protein</fullName>
    </submittedName>
</protein>
<keyword evidence="4" id="KW-1185">Reference proteome</keyword>
<feature type="transmembrane region" description="Helical" evidence="2">
    <location>
        <begin position="245"/>
        <end position="265"/>
    </location>
</feature>
<dbReference type="STRING" id="573570.F7310_06440"/>
<evidence type="ECO:0000313" key="4">
    <source>
        <dbReference type="Proteomes" id="UP000184222"/>
    </source>
</evidence>
<proteinExistence type="predicted"/>
<feature type="transmembrane region" description="Helical" evidence="2">
    <location>
        <begin position="489"/>
        <end position="509"/>
    </location>
</feature>
<feature type="compositionally biased region" description="Polar residues" evidence="1">
    <location>
        <begin position="392"/>
        <end position="401"/>
    </location>
</feature>
<dbReference type="KEGG" id="frx:F7310_06440"/>
<feature type="region of interest" description="Disordered" evidence="1">
    <location>
        <begin position="368"/>
        <end position="401"/>
    </location>
</feature>
<feature type="transmembrane region" description="Helical" evidence="2">
    <location>
        <begin position="308"/>
        <end position="325"/>
    </location>
</feature>
<name>A0A1L4BT38_9GAMM</name>